<sequence length="70" mass="7160">MASGRGSTGNVVAAIASFIIPGLGQLAQGRLFAAVFMFLLSGAIWLVSFGTLGWVGHVIAALHAAVYRGD</sequence>
<evidence type="ECO:0000256" key="1">
    <source>
        <dbReference type="SAM" id="Phobius"/>
    </source>
</evidence>
<evidence type="ECO:0000313" key="2">
    <source>
        <dbReference type="EMBL" id="MEK9501399.1"/>
    </source>
</evidence>
<dbReference type="Proteomes" id="UP001484239">
    <property type="component" value="Unassembled WGS sequence"/>
</dbReference>
<comment type="caution">
    <text evidence="2">The sequence shown here is derived from an EMBL/GenBank/DDBJ whole genome shotgun (WGS) entry which is preliminary data.</text>
</comment>
<accession>A0ABU9E9Q9</accession>
<feature type="transmembrane region" description="Helical" evidence="1">
    <location>
        <begin position="31"/>
        <end position="55"/>
    </location>
</feature>
<keyword evidence="1" id="KW-1133">Transmembrane helix</keyword>
<feature type="transmembrane region" description="Helical" evidence="1">
    <location>
        <begin position="6"/>
        <end position="24"/>
    </location>
</feature>
<reference evidence="2 3" key="1">
    <citation type="submission" date="2024-02" db="EMBL/GenBank/DDBJ databases">
        <title>A novel Gemmatimonadota bacterium.</title>
        <authorList>
            <person name="Du Z.-J."/>
            <person name="Ye Y.-Q."/>
        </authorList>
    </citation>
    <scope>NUCLEOTIDE SEQUENCE [LARGE SCALE GENOMIC DNA]</scope>
    <source>
        <strain evidence="2 3">DH-20</strain>
    </source>
</reference>
<organism evidence="2 3">
    <name type="scientific">Gaopeijia maritima</name>
    <dbReference type="NCBI Taxonomy" id="3119007"/>
    <lineage>
        <taxon>Bacteria</taxon>
        <taxon>Pseudomonadati</taxon>
        <taxon>Gemmatimonadota</taxon>
        <taxon>Longimicrobiia</taxon>
        <taxon>Gaopeijiales</taxon>
        <taxon>Gaopeijiaceae</taxon>
        <taxon>Gaopeijia</taxon>
    </lineage>
</organism>
<name>A0ABU9E9Q9_9BACT</name>
<gene>
    <name evidence="2" type="ORF">WI372_10465</name>
</gene>
<proteinExistence type="predicted"/>
<dbReference type="EMBL" id="JBBHLI010000005">
    <property type="protein sequence ID" value="MEK9501399.1"/>
    <property type="molecule type" value="Genomic_DNA"/>
</dbReference>
<keyword evidence="1" id="KW-0812">Transmembrane</keyword>
<evidence type="ECO:0000313" key="3">
    <source>
        <dbReference type="Proteomes" id="UP001484239"/>
    </source>
</evidence>
<keyword evidence="1" id="KW-0472">Membrane</keyword>
<keyword evidence="3" id="KW-1185">Reference proteome</keyword>
<protein>
    <submittedName>
        <fullName evidence="2">Uncharacterized protein</fullName>
    </submittedName>
</protein>
<dbReference type="RefSeq" id="WP_405275813.1">
    <property type="nucleotide sequence ID" value="NZ_CP144380.1"/>
</dbReference>